<dbReference type="EMBL" id="AMRK01000010">
    <property type="protein sequence ID" value="EKE69310.1"/>
    <property type="molecule type" value="Genomic_DNA"/>
</dbReference>
<keyword evidence="1" id="KW-0238">DNA-binding</keyword>
<dbReference type="AlphaFoldDB" id="K2JVS4"/>
<dbReference type="SUPFAM" id="SSF46785">
    <property type="entry name" value="Winged helix' DNA-binding domain"/>
    <property type="match status" value="1"/>
</dbReference>
<dbReference type="GO" id="GO:0005829">
    <property type="term" value="C:cytosol"/>
    <property type="evidence" value="ECO:0007669"/>
    <property type="project" value="TreeGrafter"/>
</dbReference>
<organism evidence="2 3">
    <name type="scientific">Celeribacter baekdonensis B30</name>
    <dbReference type="NCBI Taxonomy" id="1208323"/>
    <lineage>
        <taxon>Bacteria</taxon>
        <taxon>Pseudomonadati</taxon>
        <taxon>Pseudomonadota</taxon>
        <taxon>Alphaproteobacteria</taxon>
        <taxon>Rhodobacterales</taxon>
        <taxon>Roseobacteraceae</taxon>
        <taxon>Celeribacter</taxon>
    </lineage>
</organism>
<dbReference type="eggNOG" id="COG1959">
    <property type="taxonomic scope" value="Bacteria"/>
</dbReference>
<proteinExistence type="predicted"/>
<name>K2JVS4_9RHOB</name>
<dbReference type="NCBIfam" id="TIGR00738">
    <property type="entry name" value="rrf2_super"/>
    <property type="match status" value="1"/>
</dbReference>
<keyword evidence="3" id="KW-1185">Reference proteome</keyword>
<dbReference type="STRING" id="1208323.B30_16118"/>
<dbReference type="InterPro" id="IPR036390">
    <property type="entry name" value="WH_DNA-bd_sf"/>
</dbReference>
<sequence>MRLTSFTDYGLRVLMRMAGDPDRPFTTADLADEFQISRNHLAKVISALATAGYLETRRGGGGGAALARPPENIRLGDVIATLEADQALVECFAASGNACTLTPQCRLKARLAQAETAFVADLNRSTLADCVYRPETL</sequence>
<dbReference type="GO" id="GO:0003677">
    <property type="term" value="F:DNA binding"/>
    <property type="evidence" value="ECO:0007669"/>
    <property type="project" value="UniProtKB-KW"/>
</dbReference>
<dbReference type="RefSeq" id="WP_009573212.1">
    <property type="nucleotide sequence ID" value="NZ_AMRK01000010.1"/>
</dbReference>
<accession>K2JVS4</accession>
<dbReference type="PROSITE" id="PS51197">
    <property type="entry name" value="HTH_RRF2_2"/>
    <property type="match status" value="1"/>
</dbReference>
<evidence type="ECO:0000313" key="2">
    <source>
        <dbReference type="EMBL" id="EKE69310.1"/>
    </source>
</evidence>
<comment type="caution">
    <text evidence="2">The sequence shown here is derived from an EMBL/GenBank/DDBJ whole genome shotgun (WGS) entry which is preliminary data.</text>
</comment>
<protein>
    <submittedName>
        <fullName evidence="2">Transcriptional regulator</fullName>
    </submittedName>
</protein>
<dbReference type="OrthoDB" id="9795923at2"/>
<gene>
    <name evidence="2" type="ORF">B30_16118</name>
</gene>
<dbReference type="Pfam" id="PF02082">
    <property type="entry name" value="Rrf2"/>
    <property type="match status" value="1"/>
</dbReference>
<evidence type="ECO:0000256" key="1">
    <source>
        <dbReference type="ARBA" id="ARBA00023125"/>
    </source>
</evidence>
<dbReference type="InterPro" id="IPR036388">
    <property type="entry name" value="WH-like_DNA-bd_sf"/>
</dbReference>
<dbReference type="PANTHER" id="PTHR33221:SF4">
    <property type="entry name" value="HTH-TYPE TRANSCRIPTIONAL REPRESSOR NSRR"/>
    <property type="match status" value="1"/>
</dbReference>
<dbReference type="PANTHER" id="PTHR33221">
    <property type="entry name" value="WINGED HELIX-TURN-HELIX TRANSCRIPTIONAL REGULATOR, RRF2 FAMILY"/>
    <property type="match status" value="1"/>
</dbReference>
<dbReference type="Proteomes" id="UP000006762">
    <property type="component" value="Unassembled WGS sequence"/>
</dbReference>
<dbReference type="Gene3D" id="1.10.10.10">
    <property type="entry name" value="Winged helix-like DNA-binding domain superfamily/Winged helix DNA-binding domain"/>
    <property type="match status" value="1"/>
</dbReference>
<dbReference type="PATRIC" id="fig|1208323.3.peg.3337"/>
<dbReference type="InterPro" id="IPR000944">
    <property type="entry name" value="Tscrpt_reg_Rrf2"/>
</dbReference>
<dbReference type="GO" id="GO:0003700">
    <property type="term" value="F:DNA-binding transcription factor activity"/>
    <property type="evidence" value="ECO:0007669"/>
    <property type="project" value="TreeGrafter"/>
</dbReference>
<reference evidence="2 3" key="1">
    <citation type="submission" date="2012-09" db="EMBL/GenBank/DDBJ databases">
        <title>Celeribacter baekdonensis B30 Genome Sequencing.</title>
        <authorList>
            <person name="Wang W."/>
        </authorList>
    </citation>
    <scope>NUCLEOTIDE SEQUENCE [LARGE SCALE GENOMIC DNA]</scope>
    <source>
        <strain evidence="2 3">B30</strain>
    </source>
</reference>
<evidence type="ECO:0000313" key="3">
    <source>
        <dbReference type="Proteomes" id="UP000006762"/>
    </source>
</evidence>